<dbReference type="GO" id="GO:0046854">
    <property type="term" value="P:phosphatidylinositol phosphate biosynthetic process"/>
    <property type="evidence" value="ECO:0007669"/>
    <property type="project" value="TreeGrafter"/>
</dbReference>
<gene>
    <name evidence="8" type="ORF">QTP70_028481</name>
</gene>
<proteinExistence type="inferred from homology"/>
<dbReference type="EMBL" id="JAUCMX010000001">
    <property type="protein sequence ID" value="KAK3557533.1"/>
    <property type="molecule type" value="Genomic_DNA"/>
</dbReference>
<feature type="compositionally biased region" description="Acidic residues" evidence="7">
    <location>
        <begin position="348"/>
        <end position="362"/>
    </location>
</feature>
<evidence type="ECO:0000256" key="4">
    <source>
        <dbReference type="ARBA" id="ARBA00022777"/>
    </source>
</evidence>
<evidence type="ECO:0000256" key="2">
    <source>
        <dbReference type="ARBA" id="ARBA00022679"/>
    </source>
</evidence>
<accession>A0AAE0RK88</accession>
<dbReference type="PANTHER" id="PTHR12400">
    <property type="entry name" value="INOSITOL POLYPHOSPHATE KINASE"/>
    <property type="match status" value="1"/>
</dbReference>
<dbReference type="SUPFAM" id="SSF56104">
    <property type="entry name" value="SAICAR synthase-like"/>
    <property type="match status" value="1"/>
</dbReference>
<protein>
    <recommendedName>
        <fullName evidence="6">Kinase</fullName>
        <ecNumber evidence="6">2.7.-.-</ecNumber>
    </recommendedName>
</protein>
<dbReference type="Proteomes" id="UP001274896">
    <property type="component" value="Unassembled WGS sequence"/>
</dbReference>
<dbReference type="InterPro" id="IPR005522">
    <property type="entry name" value="IPK"/>
</dbReference>
<dbReference type="AlphaFoldDB" id="A0AAE0RK88"/>
<keyword evidence="5" id="KW-0067">ATP-binding</keyword>
<evidence type="ECO:0000256" key="5">
    <source>
        <dbReference type="ARBA" id="ARBA00022840"/>
    </source>
</evidence>
<comment type="similarity">
    <text evidence="1 6">Belongs to the inositol phosphokinase (IPK) family.</text>
</comment>
<dbReference type="GO" id="GO:0005737">
    <property type="term" value="C:cytoplasm"/>
    <property type="evidence" value="ECO:0007669"/>
    <property type="project" value="TreeGrafter"/>
</dbReference>
<feature type="region of interest" description="Disordered" evidence="7">
    <location>
        <begin position="336"/>
        <end position="381"/>
    </location>
</feature>
<sequence>MSPALKALMEGCRYPGKGQKKGGVMLEPFVHQVGGHSCVLRFGEQTICKPLIPREHQFYKSLPPEIRRFTPQYKGVVSVSFEEDEEGNLCLIAYPLHSDPSDQENTEPLADGEPKSKLLKWSKKKTSGLLENERTRTSRKEEKSKSNREDKAEVLYYSLEKGNMAPQIKHNPWSLQCHQQHLQRMKENSKHRNQHKFILLENLTWCYRVPCVLDLKMGTRQHGDDASEEKKANQIRKCQQSTSSLIGVRLCGMQVYHSVTGQLMFMNKYHGRKLSLAGFKEALCQFFSDGCILRRELLSPVLQRLREMRAVLEACESYRFFSSSLLIIYDGTPAPVAARSRPSRGGEVEDDDEEEYEDEEEGAYGGRSQHRDCSSGSGSSSPLVDVRMIDFAHTTCRDYGEDSVVHEGGDSGYIFGLQNLISILSQLEEHSND</sequence>
<dbReference type="PANTHER" id="PTHR12400:SF47">
    <property type="entry name" value="INOSITOL HEXAKISPHOSPHATE KINASE 2"/>
    <property type="match status" value="1"/>
</dbReference>
<name>A0AAE0RK88_9TELE</name>
<keyword evidence="3" id="KW-0547">Nucleotide-binding</keyword>
<dbReference type="FunFam" id="3.30.470.160:FF:000002">
    <property type="entry name" value="Kinase"/>
    <property type="match status" value="1"/>
</dbReference>
<feature type="compositionally biased region" description="Basic and acidic residues" evidence="7">
    <location>
        <begin position="131"/>
        <end position="149"/>
    </location>
</feature>
<dbReference type="InterPro" id="IPR038286">
    <property type="entry name" value="IPK_sf"/>
</dbReference>
<evidence type="ECO:0000256" key="6">
    <source>
        <dbReference type="RuleBase" id="RU363090"/>
    </source>
</evidence>
<dbReference type="GO" id="GO:0005524">
    <property type="term" value="F:ATP binding"/>
    <property type="evidence" value="ECO:0007669"/>
    <property type="project" value="UniProtKB-KW"/>
</dbReference>
<reference evidence="8" key="1">
    <citation type="submission" date="2023-06" db="EMBL/GenBank/DDBJ databases">
        <title>Male Hemibagrus guttatus genome.</title>
        <authorList>
            <person name="Bian C."/>
        </authorList>
    </citation>
    <scope>NUCLEOTIDE SEQUENCE</scope>
    <source>
        <strain evidence="8">Male_cb2023</strain>
        <tissue evidence="8">Muscle</tissue>
    </source>
</reference>
<dbReference type="GO" id="GO:0005634">
    <property type="term" value="C:nucleus"/>
    <property type="evidence" value="ECO:0007669"/>
    <property type="project" value="TreeGrafter"/>
</dbReference>
<organism evidence="8 9">
    <name type="scientific">Hemibagrus guttatus</name>
    <dbReference type="NCBI Taxonomy" id="175788"/>
    <lineage>
        <taxon>Eukaryota</taxon>
        <taxon>Metazoa</taxon>
        <taxon>Chordata</taxon>
        <taxon>Craniata</taxon>
        <taxon>Vertebrata</taxon>
        <taxon>Euteleostomi</taxon>
        <taxon>Actinopterygii</taxon>
        <taxon>Neopterygii</taxon>
        <taxon>Teleostei</taxon>
        <taxon>Ostariophysi</taxon>
        <taxon>Siluriformes</taxon>
        <taxon>Bagridae</taxon>
        <taxon>Hemibagrus</taxon>
    </lineage>
</organism>
<evidence type="ECO:0000256" key="7">
    <source>
        <dbReference type="SAM" id="MobiDB-lite"/>
    </source>
</evidence>
<evidence type="ECO:0000313" key="9">
    <source>
        <dbReference type="Proteomes" id="UP001274896"/>
    </source>
</evidence>
<dbReference type="GO" id="GO:0032958">
    <property type="term" value="P:inositol phosphate biosynthetic process"/>
    <property type="evidence" value="ECO:0007669"/>
    <property type="project" value="InterPro"/>
</dbReference>
<dbReference type="Gene3D" id="3.30.470.160">
    <property type="entry name" value="Inositol polyphosphate kinase"/>
    <property type="match status" value="1"/>
</dbReference>
<evidence type="ECO:0000256" key="3">
    <source>
        <dbReference type="ARBA" id="ARBA00022741"/>
    </source>
</evidence>
<keyword evidence="9" id="KW-1185">Reference proteome</keyword>
<dbReference type="EC" id="2.7.-.-" evidence="6"/>
<evidence type="ECO:0000256" key="1">
    <source>
        <dbReference type="ARBA" id="ARBA00007374"/>
    </source>
</evidence>
<evidence type="ECO:0000313" key="8">
    <source>
        <dbReference type="EMBL" id="KAK3557533.1"/>
    </source>
</evidence>
<dbReference type="Pfam" id="PF03770">
    <property type="entry name" value="IPK"/>
    <property type="match status" value="1"/>
</dbReference>
<feature type="region of interest" description="Disordered" evidence="7">
    <location>
        <begin position="126"/>
        <end position="149"/>
    </location>
</feature>
<comment type="caution">
    <text evidence="8">The sequence shown here is derived from an EMBL/GenBank/DDBJ whole genome shotgun (WGS) entry which is preliminary data.</text>
</comment>
<dbReference type="GO" id="GO:0000828">
    <property type="term" value="F:inositol hexakisphosphate kinase activity"/>
    <property type="evidence" value="ECO:0007669"/>
    <property type="project" value="TreeGrafter"/>
</dbReference>
<keyword evidence="4 6" id="KW-0418">Kinase</keyword>
<keyword evidence="2 6" id="KW-0808">Transferase</keyword>